<dbReference type="AlphaFoldDB" id="S7Q0J1"/>
<name>S7Q0J1_MYOBR</name>
<evidence type="ECO:0000313" key="3">
    <source>
        <dbReference type="Proteomes" id="UP000052978"/>
    </source>
</evidence>
<sequence>MRVPPTLVSPGRAQTSTGSRPPDSTLFNAAPCTALWHGRARGAWMRWFPSGQIRGDKYPELHPTHSEQTCSDSASRALITHHVLVHETMTRTAPPRSGLSGTGCEGPLSNSDSLARTPGRGCARGCPSPRVPARITKPR</sequence>
<reference evidence="2 3" key="1">
    <citation type="journal article" date="2013" name="Nat. Commun.">
        <title>Genome analysis reveals insights into physiology and longevity of the Brandt's bat Myotis brandtii.</title>
        <authorList>
            <person name="Seim I."/>
            <person name="Fang X."/>
            <person name="Xiong Z."/>
            <person name="Lobanov A.V."/>
            <person name="Huang Z."/>
            <person name="Ma S."/>
            <person name="Feng Y."/>
            <person name="Turanov A.A."/>
            <person name="Zhu Y."/>
            <person name="Lenz T.L."/>
            <person name="Gerashchenko M.V."/>
            <person name="Fan D."/>
            <person name="Hee Yim S."/>
            <person name="Yao X."/>
            <person name="Jordan D."/>
            <person name="Xiong Y."/>
            <person name="Ma Y."/>
            <person name="Lyapunov A.N."/>
            <person name="Chen G."/>
            <person name="Kulakova O.I."/>
            <person name="Sun Y."/>
            <person name="Lee S.G."/>
            <person name="Bronson R.T."/>
            <person name="Moskalev A.A."/>
            <person name="Sunyaev S.R."/>
            <person name="Zhang G."/>
            <person name="Krogh A."/>
            <person name="Wang J."/>
            <person name="Gladyshev V.N."/>
        </authorList>
    </citation>
    <scope>NUCLEOTIDE SEQUENCE [LARGE SCALE GENOMIC DNA]</scope>
</reference>
<proteinExistence type="predicted"/>
<dbReference type="EMBL" id="KE164303">
    <property type="protein sequence ID" value="EPQ16813.1"/>
    <property type="molecule type" value="Genomic_DNA"/>
</dbReference>
<protein>
    <submittedName>
        <fullName evidence="2">Uncharacterized protein</fullName>
    </submittedName>
</protein>
<accession>S7Q0J1</accession>
<feature type="region of interest" description="Disordered" evidence="1">
    <location>
        <begin position="87"/>
        <end position="139"/>
    </location>
</feature>
<feature type="region of interest" description="Disordered" evidence="1">
    <location>
        <begin position="1"/>
        <end position="25"/>
    </location>
</feature>
<keyword evidence="3" id="KW-1185">Reference proteome</keyword>
<evidence type="ECO:0000313" key="2">
    <source>
        <dbReference type="EMBL" id="EPQ16813.1"/>
    </source>
</evidence>
<dbReference type="Proteomes" id="UP000052978">
    <property type="component" value="Unassembled WGS sequence"/>
</dbReference>
<gene>
    <name evidence="2" type="ORF">D623_10011621</name>
</gene>
<evidence type="ECO:0000256" key="1">
    <source>
        <dbReference type="SAM" id="MobiDB-lite"/>
    </source>
</evidence>
<organism evidence="2 3">
    <name type="scientific">Myotis brandtii</name>
    <name type="common">Brandt's bat</name>
    <dbReference type="NCBI Taxonomy" id="109478"/>
    <lineage>
        <taxon>Eukaryota</taxon>
        <taxon>Metazoa</taxon>
        <taxon>Chordata</taxon>
        <taxon>Craniata</taxon>
        <taxon>Vertebrata</taxon>
        <taxon>Euteleostomi</taxon>
        <taxon>Mammalia</taxon>
        <taxon>Eutheria</taxon>
        <taxon>Laurasiatheria</taxon>
        <taxon>Chiroptera</taxon>
        <taxon>Yangochiroptera</taxon>
        <taxon>Vespertilionidae</taxon>
        <taxon>Myotis</taxon>
    </lineage>
</organism>